<accession>A0A1F7S2B3</accession>
<feature type="transmembrane region" description="Helical" evidence="1">
    <location>
        <begin position="58"/>
        <end position="85"/>
    </location>
</feature>
<organism evidence="2 3">
    <name type="scientific">Candidatus Schekmanbacteria bacterium RBG_16_38_10</name>
    <dbReference type="NCBI Taxonomy" id="1817879"/>
    <lineage>
        <taxon>Bacteria</taxon>
        <taxon>Candidatus Schekmaniibacteriota</taxon>
    </lineage>
</organism>
<name>A0A1F7S2B3_9BACT</name>
<gene>
    <name evidence="2" type="ORF">A2W05_09570</name>
</gene>
<evidence type="ECO:0008006" key="4">
    <source>
        <dbReference type="Google" id="ProtNLM"/>
    </source>
</evidence>
<dbReference type="Proteomes" id="UP000178797">
    <property type="component" value="Unassembled WGS sequence"/>
</dbReference>
<protein>
    <recommendedName>
        <fullName evidence="4">DUF3566 domain-containing protein</fullName>
    </recommendedName>
</protein>
<dbReference type="AlphaFoldDB" id="A0A1F7S2B3"/>
<reference evidence="2 3" key="1">
    <citation type="journal article" date="2016" name="Nat. Commun.">
        <title>Thousands of microbial genomes shed light on interconnected biogeochemical processes in an aquifer system.</title>
        <authorList>
            <person name="Anantharaman K."/>
            <person name="Brown C.T."/>
            <person name="Hug L.A."/>
            <person name="Sharon I."/>
            <person name="Castelle C.J."/>
            <person name="Probst A.J."/>
            <person name="Thomas B.C."/>
            <person name="Singh A."/>
            <person name="Wilkins M.J."/>
            <person name="Karaoz U."/>
            <person name="Brodie E.L."/>
            <person name="Williams K.H."/>
            <person name="Hubbard S.S."/>
            <person name="Banfield J.F."/>
        </authorList>
    </citation>
    <scope>NUCLEOTIDE SEQUENCE [LARGE SCALE GENOMIC DNA]</scope>
</reference>
<evidence type="ECO:0000313" key="2">
    <source>
        <dbReference type="EMBL" id="OGL47237.1"/>
    </source>
</evidence>
<evidence type="ECO:0000313" key="3">
    <source>
        <dbReference type="Proteomes" id="UP000178797"/>
    </source>
</evidence>
<keyword evidence="1" id="KW-0472">Membrane</keyword>
<keyword evidence="1" id="KW-0812">Transmembrane</keyword>
<proteinExistence type="predicted"/>
<dbReference type="EMBL" id="MGDE01000050">
    <property type="protein sequence ID" value="OGL47237.1"/>
    <property type="molecule type" value="Genomic_DNA"/>
</dbReference>
<comment type="caution">
    <text evidence="2">The sequence shown here is derived from an EMBL/GenBank/DDBJ whole genome shotgun (WGS) entry which is preliminary data.</text>
</comment>
<keyword evidence="1" id="KW-1133">Transmembrane helix</keyword>
<feature type="transmembrane region" description="Helical" evidence="1">
    <location>
        <begin position="12"/>
        <end position="38"/>
    </location>
</feature>
<sequence length="108" mass="10881">MTKEMAKKGLYVGTGVGLILFALVGLFPGSMIGGVIGLKMAGSLLGSPVQATLLARLIVAASMIIGVISAAITFILGLGVSGWIVGSVADAIKARHEAAVEAAHTVRH</sequence>
<evidence type="ECO:0000256" key="1">
    <source>
        <dbReference type="SAM" id="Phobius"/>
    </source>
</evidence>